<keyword evidence="1" id="KW-1133">Transmembrane helix</keyword>
<keyword evidence="1" id="KW-0812">Transmembrane</keyword>
<sequence length="352" mass="41132">MLRQVSGSAITVDPIKKSKSTCSTPNKEFLIDQIIHKYIGMDRTTDTFTSSITTMFHNTFPEEKQLLVSPYKKLTERDCEKYLTTFQRISDRKSDIQESLHQDEEFHHLKTSSDFGSSHNSLHELAQNLEQVFDSPQCTNNGHTDKSPEFYNPETKLKSLPKELPIIEENEEIINTHQRLNGLITQIDQKIGLHQVNQQVIEKIKEKYLPKQDELLEFQDFPEFNPSDWPKDDDLDNLKIEQPKTQSPKQIIVKDLRVQAIRNITFNSNEFNDFIQEQFQTEEQVKQDCILEQPIRKDDQNVQQQGNTQNKETQITKFKLTELNVTQIRFTIKTIVILLILILLSQLFTLIL</sequence>
<feature type="transmembrane region" description="Helical" evidence="1">
    <location>
        <begin position="330"/>
        <end position="351"/>
    </location>
</feature>
<keyword evidence="3" id="KW-1185">Reference proteome</keyword>
<dbReference type="EMBL" id="CAJJDM010000041">
    <property type="protein sequence ID" value="CAD8068599.1"/>
    <property type="molecule type" value="Genomic_DNA"/>
</dbReference>
<comment type="caution">
    <text evidence="2">The sequence shown here is derived from an EMBL/GenBank/DDBJ whole genome shotgun (WGS) entry which is preliminary data.</text>
</comment>
<gene>
    <name evidence="2" type="ORF">PPRIM_AZ9-3.1.T0420240</name>
</gene>
<dbReference type="Proteomes" id="UP000688137">
    <property type="component" value="Unassembled WGS sequence"/>
</dbReference>
<name>A0A8S1LP54_PARPR</name>
<protein>
    <submittedName>
        <fullName evidence="2">Uncharacterized protein</fullName>
    </submittedName>
</protein>
<keyword evidence="1" id="KW-0472">Membrane</keyword>
<evidence type="ECO:0000256" key="1">
    <source>
        <dbReference type="SAM" id="Phobius"/>
    </source>
</evidence>
<organism evidence="2 3">
    <name type="scientific">Paramecium primaurelia</name>
    <dbReference type="NCBI Taxonomy" id="5886"/>
    <lineage>
        <taxon>Eukaryota</taxon>
        <taxon>Sar</taxon>
        <taxon>Alveolata</taxon>
        <taxon>Ciliophora</taxon>
        <taxon>Intramacronucleata</taxon>
        <taxon>Oligohymenophorea</taxon>
        <taxon>Peniculida</taxon>
        <taxon>Parameciidae</taxon>
        <taxon>Paramecium</taxon>
    </lineage>
</organism>
<evidence type="ECO:0000313" key="3">
    <source>
        <dbReference type="Proteomes" id="UP000688137"/>
    </source>
</evidence>
<accession>A0A8S1LP54</accession>
<dbReference type="AlphaFoldDB" id="A0A8S1LP54"/>
<proteinExistence type="predicted"/>
<evidence type="ECO:0000313" key="2">
    <source>
        <dbReference type="EMBL" id="CAD8068599.1"/>
    </source>
</evidence>
<reference evidence="2" key="1">
    <citation type="submission" date="2021-01" db="EMBL/GenBank/DDBJ databases">
        <authorList>
            <consortium name="Genoscope - CEA"/>
            <person name="William W."/>
        </authorList>
    </citation>
    <scope>NUCLEOTIDE SEQUENCE</scope>
</reference>
<dbReference type="OMA" id="HNTFPEE"/>